<dbReference type="EMBL" id="FNMZ01000012">
    <property type="protein sequence ID" value="SDX89992.1"/>
    <property type="molecule type" value="Genomic_DNA"/>
</dbReference>
<dbReference type="STRING" id="356660.SAMN05444336_112103"/>
<organism evidence="1 2">
    <name type="scientific">Albimonas donghaensis</name>
    <dbReference type="NCBI Taxonomy" id="356660"/>
    <lineage>
        <taxon>Bacteria</taxon>
        <taxon>Pseudomonadati</taxon>
        <taxon>Pseudomonadota</taxon>
        <taxon>Alphaproteobacteria</taxon>
        <taxon>Rhodobacterales</taxon>
        <taxon>Paracoccaceae</taxon>
        <taxon>Albimonas</taxon>
    </lineage>
</organism>
<protein>
    <submittedName>
        <fullName evidence="1">Uncharacterized protein</fullName>
    </submittedName>
</protein>
<dbReference type="Proteomes" id="UP000199118">
    <property type="component" value="Unassembled WGS sequence"/>
</dbReference>
<evidence type="ECO:0000313" key="1">
    <source>
        <dbReference type="EMBL" id="SDX89992.1"/>
    </source>
</evidence>
<proteinExistence type="predicted"/>
<dbReference type="RefSeq" id="WP_092685275.1">
    <property type="nucleotide sequence ID" value="NZ_FNMZ01000012.1"/>
</dbReference>
<evidence type="ECO:0000313" key="2">
    <source>
        <dbReference type="Proteomes" id="UP000199118"/>
    </source>
</evidence>
<accession>A0A1H3FG26</accession>
<reference evidence="1 2" key="1">
    <citation type="submission" date="2016-10" db="EMBL/GenBank/DDBJ databases">
        <authorList>
            <person name="de Groot N.N."/>
        </authorList>
    </citation>
    <scope>NUCLEOTIDE SEQUENCE [LARGE SCALE GENOMIC DNA]</scope>
    <source>
        <strain evidence="1 2">DSM 17890</strain>
    </source>
</reference>
<dbReference type="AlphaFoldDB" id="A0A1H3FG26"/>
<keyword evidence="2" id="KW-1185">Reference proteome</keyword>
<name>A0A1H3FG26_9RHOB</name>
<gene>
    <name evidence="1" type="ORF">SAMN05444336_112103</name>
</gene>
<sequence>MTAPAGYEPLAEVLADALAQAADGKGKERHARGDTPFLRQPICEIARMVGPGFATGQAIKKAQESARLPAGRDEAELLGAINYLAAAVLVLREGRG</sequence>
<dbReference type="OrthoDB" id="8410940at2"/>